<gene>
    <name evidence="2" type="ORF">Cabys_1762</name>
</gene>
<sequence>MGRSLISLLSRGSGHFNRYELIKKHFQAKKNNRCAKSERNEPETFFSAETSGMSPD</sequence>
<feature type="region of interest" description="Disordered" evidence="1">
    <location>
        <begin position="32"/>
        <end position="56"/>
    </location>
</feature>
<name>A0A1J1C790_CALAY</name>
<dbReference type="EMBL" id="CP018099">
    <property type="protein sequence ID" value="APF18511.1"/>
    <property type="molecule type" value="Genomic_DNA"/>
</dbReference>
<dbReference type="KEGG" id="caby:Cabys_1762"/>
<feature type="compositionally biased region" description="Polar residues" evidence="1">
    <location>
        <begin position="47"/>
        <end position="56"/>
    </location>
</feature>
<accession>A0A1J1C790</accession>
<dbReference type="Proteomes" id="UP000183868">
    <property type="component" value="Chromosome"/>
</dbReference>
<evidence type="ECO:0000313" key="3">
    <source>
        <dbReference type="Proteomes" id="UP000183868"/>
    </source>
</evidence>
<proteinExistence type="predicted"/>
<evidence type="ECO:0000313" key="2">
    <source>
        <dbReference type="EMBL" id="APF18511.1"/>
    </source>
</evidence>
<reference evidence="2 3" key="1">
    <citation type="submission" date="2016-11" db="EMBL/GenBank/DDBJ databases">
        <title>Genomic analysis of Caldithrix abyssi and proposal of a novel bacterial phylum Caldithrichaeota.</title>
        <authorList>
            <person name="Kublanov I."/>
            <person name="Sigalova O."/>
            <person name="Gavrilov S."/>
            <person name="Lebedinsky A."/>
            <person name="Ivanova N."/>
            <person name="Daum C."/>
            <person name="Reddy T."/>
            <person name="Klenk H.P."/>
            <person name="Goker M."/>
            <person name="Reva O."/>
            <person name="Miroshnichenko M."/>
            <person name="Kyprides N."/>
            <person name="Woyke T."/>
            <person name="Gelfand M."/>
        </authorList>
    </citation>
    <scope>NUCLEOTIDE SEQUENCE [LARGE SCALE GENOMIC DNA]</scope>
    <source>
        <strain evidence="2 3">LF13</strain>
    </source>
</reference>
<dbReference type="AlphaFoldDB" id="A0A1J1C790"/>
<protein>
    <submittedName>
        <fullName evidence="2">Uncharacterized protein</fullName>
    </submittedName>
</protein>
<evidence type="ECO:0000256" key="1">
    <source>
        <dbReference type="SAM" id="MobiDB-lite"/>
    </source>
</evidence>
<organism evidence="2 3">
    <name type="scientific">Caldithrix abyssi DSM 13497</name>
    <dbReference type="NCBI Taxonomy" id="880073"/>
    <lineage>
        <taxon>Bacteria</taxon>
        <taxon>Pseudomonadati</taxon>
        <taxon>Calditrichota</taxon>
        <taxon>Calditrichia</taxon>
        <taxon>Calditrichales</taxon>
        <taxon>Calditrichaceae</taxon>
        <taxon>Caldithrix</taxon>
    </lineage>
</organism>